<feature type="region of interest" description="Disordered" evidence="1">
    <location>
        <begin position="1"/>
        <end position="51"/>
    </location>
</feature>
<gene>
    <name evidence="2" type="ORF">KVH32_16965</name>
</gene>
<accession>A0ABS7W5V0</accession>
<dbReference type="Proteomes" id="UP000758701">
    <property type="component" value="Unassembled WGS sequence"/>
</dbReference>
<evidence type="ECO:0000313" key="2">
    <source>
        <dbReference type="EMBL" id="MBZ6152838.1"/>
    </source>
</evidence>
<protein>
    <submittedName>
        <fullName evidence="2">Uncharacterized protein</fullName>
    </submittedName>
</protein>
<dbReference type="EMBL" id="JAHSTP010000005">
    <property type="protein sequence ID" value="MBZ6152838.1"/>
    <property type="molecule type" value="Genomic_DNA"/>
</dbReference>
<sequence>MTGPHHRTRARDHRDRHRAGDRRPHGTGPGTRHQPPHQHQHQHQHSEEYRP</sequence>
<reference evidence="2 3" key="1">
    <citation type="submission" date="2021-06" db="EMBL/GenBank/DDBJ databases">
        <title>Ecological speciation of a Streptomyces species isolated from different habitats and geographic origins.</title>
        <authorList>
            <person name="Wang J."/>
        </authorList>
    </citation>
    <scope>NUCLEOTIDE SEQUENCE [LARGE SCALE GENOMIC DNA]</scope>
    <source>
        <strain evidence="2 3">FXJ8.012</strain>
    </source>
</reference>
<organism evidence="2 3">
    <name type="scientific">Streptomyces olivaceus</name>
    <dbReference type="NCBI Taxonomy" id="47716"/>
    <lineage>
        <taxon>Bacteria</taxon>
        <taxon>Bacillati</taxon>
        <taxon>Actinomycetota</taxon>
        <taxon>Actinomycetes</taxon>
        <taxon>Kitasatosporales</taxon>
        <taxon>Streptomycetaceae</taxon>
        <taxon>Streptomyces</taxon>
    </lineage>
</organism>
<proteinExistence type="predicted"/>
<name>A0ABS7W5V0_STROV</name>
<evidence type="ECO:0000256" key="1">
    <source>
        <dbReference type="SAM" id="MobiDB-lite"/>
    </source>
</evidence>
<comment type="caution">
    <text evidence="2">The sequence shown here is derived from an EMBL/GenBank/DDBJ whole genome shotgun (WGS) entry which is preliminary data.</text>
</comment>
<evidence type="ECO:0000313" key="3">
    <source>
        <dbReference type="Proteomes" id="UP000758701"/>
    </source>
</evidence>
<keyword evidence="3" id="KW-1185">Reference proteome</keyword>
<dbReference type="RefSeq" id="WP_224309417.1">
    <property type="nucleotide sequence ID" value="NZ_JAHSST010000004.1"/>
</dbReference>
<feature type="compositionally biased region" description="Basic residues" evidence="1">
    <location>
        <begin position="34"/>
        <end position="43"/>
    </location>
</feature>
<feature type="compositionally biased region" description="Basic residues" evidence="1">
    <location>
        <begin position="1"/>
        <end position="20"/>
    </location>
</feature>